<comment type="caution">
    <text evidence="2">The sequence shown here is derived from an EMBL/GenBank/DDBJ whole genome shotgun (WGS) entry which is preliminary data.</text>
</comment>
<dbReference type="Pfam" id="PF03732">
    <property type="entry name" value="Retrotrans_gag"/>
    <property type="match status" value="1"/>
</dbReference>
<accession>A0AAV9MLH7</accession>
<proteinExistence type="predicted"/>
<name>A0AAV9MLH7_9SOLN</name>
<dbReference type="EMBL" id="JAWPEI010000001">
    <property type="protein sequence ID" value="KAK4737910.1"/>
    <property type="molecule type" value="Genomic_DNA"/>
</dbReference>
<evidence type="ECO:0000259" key="1">
    <source>
        <dbReference type="Pfam" id="PF03732"/>
    </source>
</evidence>
<evidence type="ECO:0000313" key="3">
    <source>
        <dbReference type="Proteomes" id="UP001311915"/>
    </source>
</evidence>
<feature type="domain" description="Retrotransposon gag" evidence="1">
    <location>
        <begin position="53"/>
        <end position="137"/>
    </location>
</feature>
<evidence type="ECO:0000313" key="2">
    <source>
        <dbReference type="EMBL" id="KAK4737910.1"/>
    </source>
</evidence>
<protein>
    <recommendedName>
        <fullName evidence="1">Retrotransposon gag domain-containing protein</fullName>
    </recommendedName>
</protein>
<dbReference type="PANTHER" id="PTHR33223:SF8">
    <property type="entry name" value="OS04G0172440 PROTEIN"/>
    <property type="match status" value="1"/>
</dbReference>
<gene>
    <name evidence="2" type="ORF">R3W88_001607</name>
</gene>
<dbReference type="AlphaFoldDB" id="A0AAV9MLH7"/>
<dbReference type="InterPro" id="IPR005162">
    <property type="entry name" value="Retrotrans_gag_dom"/>
</dbReference>
<organism evidence="2 3">
    <name type="scientific">Solanum pinnatisectum</name>
    <name type="common">tansyleaf nightshade</name>
    <dbReference type="NCBI Taxonomy" id="50273"/>
    <lineage>
        <taxon>Eukaryota</taxon>
        <taxon>Viridiplantae</taxon>
        <taxon>Streptophyta</taxon>
        <taxon>Embryophyta</taxon>
        <taxon>Tracheophyta</taxon>
        <taxon>Spermatophyta</taxon>
        <taxon>Magnoliopsida</taxon>
        <taxon>eudicotyledons</taxon>
        <taxon>Gunneridae</taxon>
        <taxon>Pentapetalae</taxon>
        <taxon>asterids</taxon>
        <taxon>lamiids</taxon>
        <taxon>Solanales</taxon>
        <taxon>Solanaceae</taxon>
        <taxon>Solanoideae</taxon>
        <taxon>Solaneae</taxon>
        <taxon>Solanum</taxon>
    </lineage>
</organism>
<reference evidence="2 3" key="1">
    <citation type="submission" date="2023-10" db="EMBL/GenBank/DDBJ databases">
        <title>Genome-Wide Identification Analysis in wild type Solanum Pinnatisectum Reveals Some Genes Defensing Phytophthora Infestans.</title>
        <authorList>
            <person name="Sun C."/>
        </authorList>
    </citation>
    <scope>NUCLEOTIDE SEQUENCE [LARGE SCALE GENOMIC DNA]</scope>
    <source>
        <strain evidence="2">LQN</strain>
        <tissue evidence="2">Leaf</tissue>
    </source>
</reference>
<dbReference type="Proteomes" id="UP001311915">
    <property type="component" value="Unassembled WGS sequence"/>
</dbReference>
<sequence length="173" mass="20291">MFPHVHLPIDFKTPKFKKYDVHRDPVAHLKRYCNQLRGAGSKEKLLMAYFGESLMGITSEWFIDQDISNWHTWNDLARCFVQQFQYNIDIVPDRTSLANMRKKTIENFREYAIRWREQAARVKPPMKESEMINVFLQAQKTFAEVIKIGEMVEIASSLENCKSSCLESHNTGD</sequence>
<keyword evidence="3" id="KW-1185">Reference proteome</keyword>
<dbReference type="PANTHER" id="PTHR33223">
    <property type="entry name" value="CCHC-TYPE DOMAIN-CONTAINING PROTEIN"/>
    <property type="match status" value="1"/>
</dbReference>